<evidence type="ECO:0000313" key="2">
    <source>
        <dbReference type="EMBL" id="APA22931.1"/>
    </source>
</evidence>
<accession>A0A1I9W6Y0</accession>
<dbReference type="AlphaFoldDB" id="A0A1I9W6Y0"/>
<reference evidence="2" key="1">
    <citation type="journal article" date="2016" name="Sci. Rep.">
        <title>Isolation and plasmid characterization of carbapenemase (IMP-4) producing Salmonella enterica Typhimurium from cats.</title>
        <authorList>
            <person name="Abraham S."/>
            <person name="O'Dea M."/>
            <person name="Trott D.J."/>
            <person name="Abraham R.J."/>
            <person name="Hughes D."/>
            <person name="Pang S."/>
            <person name="McKew G."/>
            <person name="Cheong E.Y."/>
            <person name="Merlino J."/>
            <person name="Saputra S."/>
            <person name="Malik R."/>
            <person name="Gottlieb T."/>
        </authorList>
    </citation>
    <scope>NUCLEOTIDE SEQUENCE</scope>
    <source>
        <strain evidence="2">MU1</strain>
        <plasmid evidence="2">pIMP4-SEM1</plasmid>
    </source>
</reference>
<sequence>MQDFNNYNGCYMKNDSLITRYKILKGERDESIFTIIIALVVKLGLVALAFYLLLGSTIDWSSWKTYAAMLIFGAFL</sequence>
<keyword evidence="1" id="KW-1133">Transmembrane helix</keyword>
<keyword evidence="1" id="KW-0812">Transmembrane</keyword>
<protein>
    <submittedName>
        <fullName evidence="2">Putative inner membrane protein</fullName>
    </submittedName>
</protein>
<geneLocation type="plasmid" evidence="2">
    <name>pIMP4-SEM1</name>
</geneLocation>
<name>A0A1I9W6Y0_SALTM</name>
<organism evidence="2">
    <name type="scientific">Salmonella typhimurium</name>
    <dbReference type="NCBI Taxonomy" id="90371"/>
    <lineage>
        <taxon>Bacteria</taxon>
        <taxon>Pseudomonadati</taxon>
        <taxon>Pseudomonadota</taxon>
        <taxon>Gammaproteobacteria</taxon>
        <taxon>Enterobacterales</taxon>
        <taxon>Enterobacteriaceae</taxon>
        <taxon>Salmonella</taxon>
    </lineage>
</organism>
<dbReference type="EMBL" id="KX810825">
    <property type="protein sequence ID" value="APA22931.1"/>
    <property type="molecule type" value="Genomic_DNA"/>
</dbReference>
<keyword evidence="2" id="KW-0614">Plasmid</keyword>
<evidence type="ECO:0000256" key="1">
    <source>
        <dbReference type="SAM" id="Phobius"/>
    </source>
</evidence>
<proteinExistence type="predicted"/>
<keyword evidence="1" id="KW-0472">Membrane</keyword>
<feature type="transmembrane region" description="Helical" evidence="1">
    <location>
        <begin position="32"/>
        <end position="54"/>
    </location>
</feature>